<dbReference type="Proteomes" id="UP000568751">
    <property type="component" value="Unassembled WGS sequence"/>
</dbReference>
<name>A0A853F4J0_9GAMM</name>
<protein>
    <submittedName>
        <fullName evidence="1">Uncharacterized protein</fullName>
    </submittedName>
</protein>
<dbReference type="AlphaFoldDB" id="A0A853F4J0"/>
<accession>A0A853F4J0</accession>
<dbReference type="EMBL" id="JACCHT010000001">
    <property type="protein sequence ID" value="NYT27160.1"/>
    <property type="molecule type" value="Genomic_DNA"/>
</dbReference>
<comment type="caution">
    <text evidence="1">The sequence shown here is derived from an EMBL/GenBank/DDBJ whole genome shotgun (WGS) entry which is preliminary data.</text>
</comment>
<organism evidence="1 2">
    <name type="scientific">Candidatus Thiodubiliella endoseptemdiera</name>
    <dbReference type="NCBI Taxonomy" id="2738886"/>
    <lineage>
        <taxon>Bacteria</taxon>
        <taxon>Pseudomonadati</taxon>
        <taxon>Pseudomonadota</taxon>
        <taxon>Gammaproteobacteria</taxon>
        <taxon>Candidatus Pseudothioglobaceae</taxon>
        <taxon>Candidatus Thiodubiliella</taxon>
    </lineage>
</organism>
<reference evidence="1 2" key="1">
    <citation type="submission" date="2020-05" db="EMBL/GenBank/DDBJ databases">
        <title>Horizontal transmission and recombination maintain forever young bacterial symbiont genomes.</title>
        <authorList>
            <person name="Russell S.L."/>
            <person name="Pepper-Tunick E."/>
            <person name="Svedberg J."/>
            <person name="Byrne A."/>
            <person name="Ruelas Castillo J."/>
            <person name="Vollmers C."/>
            <person name="Beinart R.A."/>
            <person name="Corbett-Detig R."/>
        </authorList>
    </citation>
    <scope>NUCLEOTIDE SEQUENCE [LARGE SCALE GENOMIC DNA]</scope>
    <source>
        <strain evidence="1">455</strain>
    </source>
</reference>
<evidence type="ECO:0000313" key="2">
    <source>
        <dbReference type="Proteomes" id="UP000568751"/>
    </source>
</evidence>
<evidence type="ECO:0000313" key="1">
    <source>
        <dbReference type="EMBL" id="NYT27160.1"/>
    </source>
</evidence>
<gene>
    <name evidence="1" type="ORF">H0A76_04245</name>
</gene>
<sequence>MKPEELTKFKGLVENNLMSIFENRPNYQNTVDNAMSGLHDDGKTGGIAGSWKQYAKGGDILLDLAGGLGGGIVGKQIIKTTTQGAKLLGQKTGRKLVETILEADKGRPIKPVTVRTKPLNINDIKPVDVTKLKTGTLDNRHVERDLIANNNRVKASINKTEVRNDTVEGIGNIIKDLLQ</sequence>
<proteinExistence type="predicted"/>